<name>A0A1M4W7C7_9BACT</name>
<reference evidence="1 2" key="1">
    <citation type="submission" date="2016-11" db="EMBL/GenBank/DDBJ databases">
        <authorList>
            <person name="Jaros S."/>
            <person name="Januszkiewicz K."/>
            <person name="Wedrychowicz H."/>
        </authorList>
    </citation>
    <scope>NUCLEOTIDE SEQUENCE [LARGE SCALE GENOMIC DNA]</scope>
    <source>
        <strain evidence="1 2">DSM 18119</strain>
    </source>
</reference>
<keyword evidence="2" id="KW-1185">Reference proteome</keyword>
<evidence type="ECO:0000313" key="1">
    <source>
        <dbReference type="EMBL" id="SHE77055.1"/>
    </source>
</evidence>
<dbReference type="AlphaFoldDB" id="A0A1M4W7C7"/>
<evidence type="ECO:0000313" key="2">
    <source>
        <dbReference type="Proteomes" id="UP000184048"/>
    </source>
</evidence>
<dbReference type="STRING" id="1121884.SAMN02745131_01114"/>
<gene>
    <name evidence="1" type="ORF">SAMN02745131_01114</name>
</gene>
<accession>A0A1M4W7C7</accession>
<protein>
    <submittedName>
        <fullName evidence="1">Uncharacterized protein</fullName>
    </submittedName>
</protein>
<organism evidence="1 2">
    <name type="scientific">Flavisolibacter ginsengisoli DSM 18119</name>
    <dbReference type="NCBI Taxonomy" id="1121884"/>
    <lineage>
        <taxon>Bacteria</taxon>
        <taxon>Pseudomonadati</taxon>
        <taxon>Bacteroidota</taxon>
        <taxon>Chitinophagia</taxon>
        <taxon>Chitinophagales</taxon>
        <taxon>Chitinophagaceae</taxon>
        <taxon>Flavisolibacter</taxon>
    </lineage>
</organism>
<dbReference type="EMBL" id="FQUU01000003">
    <property type="protein sequence ID" value="SHE77055.1"/>
    <property type="molecule type" value="Genomic_DNA"/>
</dbReference>
<proteinExistence type="predicted"/>
<sequence length="71" mass="8424">MKRRVQERNIVVILFILVIITFSYAERDSRKLDQLYAPVKTTYAPLQKEKNISGNEEHRKSIVLRMAKVNY</sequence>
<dbReference type="RefSeq" id="WP_072834248.1">
    <property type="nucleotide sequence ID" value="NZ_FQUU01000003.1"/>
</dbReference>
<dbReference type="Proteomes" id="UP000184048">
    <property type="component" value="Unassembled WGS sequence"/>
</dbReference>